<evidence type="ECO:0000256" key="9">
    <source>
        <dbReference type="RuleBase" id="RU000682"/>
    </source>
</evidence>
<dbReference type="AlphaFoldDB" id="A0AAD8R7A3"/>
<dbReference type="InterPro" id="IPR003106">
    <property type="entry name" value="Leu_zip_homeo"/>
</dbReference>
<comment type="subcellular location">
    <subcellularLocation>
        <location evidence="1 8 9">Nucleus</location>
    </subcellularLocation>
</comment>
<keyword evidence="14" id="KW-1185">Reference proteome</keyword>
<feature type="DNA-binding region" description="Homeobox" evidence="8">
    <location>
        <begin position="283"/>
        <end position="342"/>
    </location>
</feature>
<dbReference type="InterPro" id="IPR017970">
    <property type="entry name" value="Homeobox_CS"/>
</dbReference>
<keyword evidence="3" id="KW-0805">Transcription regulation</keyword>
<keyword evidence="6" id="KW-0804">Transcription</keyword>
<keyword evidence="10" id="KW-0175">Coiled coil</keyword>
<dbReference type="SUPFAM" id="SSF46689">
    <property type="entry name" value="Homeodomain-like"/>
    <property type="match status" value="1"/>
</dbReference>
<reference evidence="13" key="1">
    <citation type="submission" date="2023-07" db="EMBL/GenBank/DDBJ databases">
        <title>A chromosome-level genome assembly of Lolium multiflorum.</title>
        <authorList>
            <person name="Chen Y."/>
            <person name="Copetti D."/>
            <person name="Kolliker R."/>
            <person name="Studer B."/>
        </authorList>
    </citation>
    <scope>NUCLEOTIDE SEQUENCE</scope>
    <source>
        <strain evidence="13">02402/16</strain>
        <tissue evidence="13">Leaf</tissue>
    </source>
</reference>
<dbReference type="InterPro" id="IPR000047">
    <property type="entry name" value="HTH_motif"/>
</dbReference>
<dbReference type="SMART" id="SM00340">
    <property type="entry name" value="HALZ"/>
    <property type="match status" value="1"/>
</dbReference>
<dbReference type="PANTHER" id="PTHR45714:SF72">
    <property type="entry name" value="HOMEOBOX-LEUCINE ZIPPER PROTEIN HOX26-RELATED"/>
    <property type="match status" value="1"/>
</dbReference>
<organism evidence="13 14">
    <name type="scientific">Lolium multiflorum</name>
    <name type="common">Italian ryegrass</name>
    <name type="synonym">Lolium perenne subsp. multiflorum</name>
    <dbReference type="NCBI Taxonomy" id="4521"/>
    <lineage>
        <taxon>Eukaryota</taxon>
        <taxon>Viridiplantae</taxon>
        <taxon>Streptophyta</taxon>
        <taxon>Embryophyta</taxon>
        <taxon>Tracheophyta</taxon>
        <taxon>Spermatophyta</taxon>
        <taxon>Magnoliopsida</taxon>
        <taxon>Liliopsida</taxon>
        <taxon>Poales</taxon>
        <taxon>Poaceae</taxon>
        <taxon>BOP clade</taxon>
        <taxon>Pooideae</taxon>
        <taxon>Poodae</taxon>
        <taxon>Poeae</taxon>
        <taxon>Poeae Chloroplast Group 2 (Poeae type)</taxon>
        <taxon>Loliodinae</taxon>
        <taxon>Loliinae</taxon>
        <taxon>Lolium</taxon>
    </lineage>
</organism>
<feature type="compositionally biased region" description="Low complexity" evidence="11">
    <location>
        <begin position="19"/>
        <end position="28"/>
    </location>
</feature>
<evidence type="ECO:0000256" key="11">
    <source>
        <dbReference type="SAM" id="MobiDB-lite"/>
    </source>
</evidence>
<dbReference type="PROSITE" id="PS00027">
    <property type="entry name" value="HOMEOBOX_1"/>
    <property type="match status" value="1"/>
</dbReference>
<dbReference type="InterPro" id="IPR009057">
    <property type="entry name" value="Homeodomain-like_sf"/>
</dbReference>
<dbReference type="EMBL" id="JAUUTY010000006">
    <property type="protein sequence ID" value="KAK1615057.1"/>
    <property type="molecule type" value="Genomic_DNA"/>
</dbReference>
<dbReference type="GO" id="GO:0000981">
    <property type="term" value="F:DNA-binding transcription factor activity, RNA polymerase II-specific"/>
    <property type="evidence" value="ECO:0007669"/>
    <property type="project" value="InterPro"/>
</dbReference>
<evidence type="ECO:0000256" key="3">
    <source>
        <dbReference type="ARBA" id="ARBA00023015"/>
    </source>
</evidence>
<dbReference type="Gene3D" id="1.10.10.60">
    <property type="entry name" value="Homeodomain-like"/>
    <property type="match status" value="1"/>
</dbReference>
<evidence type="ECO:0000256" key="1">
    <source>
        <dbReference type="ARBA" id="ARBA00004123"/>
    </source>
</evidence>
<feature type="region of interest" description="Disordered" evidence="11">
    <location>
        <begin position="99"/>
        <end position="128"/>
    </location>
</feature>
<sequence>MPSFSGALRRDRKSPPSTPSSLSAAAASNQGEGGEMKNLKLVTRHFPFSPQLPQPHFLPRLAAGKIPAFSSASHRVSSRPNLRRLPFAAAGSSALQLSTSRRLRHAASAGNGCRKKSRRDTSPGLGRYPIGRRCPGAGAYAAHPHGHLVLLQLLRPSAMSGECTLYSSAARSSSTSSSSAAAADMVQVGEEINGGAREEGVEERMLDKKQSSAMSSLTISSATEEFLEVEELVDTRLSLVIGAGSPQRLPLTEKEASAGRKRKRRASTVKGGSDINDDSGGSGARKKLQLTSEQAAVMEKSFRAHNVLSHDEKHDLARRLGLKARQVEVWFQNRRARTKLKQTELDCELLRRVCERLSHDNERLRRDLAEARSSLSSAAFMSRLTSSSCPSCNKPGSGWPGVGLINRD</sequence>
<feature type="coiled-coil region" evidence="10">
    <location>
        <begin position="333"/>
        <end position="374"/>
    </location>
</feature>
<evidence type="ECO:0000259" key="12">
    <source>
        <dbReference type="PROSITE" id="PS50071"/>
    </source>
</evidence>
<keyword evidence="7 8" id="KW-0539">Nucleus</keyword>
<evidence type="ECO:0000256" key="4">
    <source>
        <dbReference type="ARBA" id="ARBA00023125"/>
    </source>
</evidence>
<comment type="similarity">
    <text evidence="2">Belongs to the HD-ZIP homeobox family. Class II subfamily.</text>
</comment>
<evidence type="ECO:0000313" key="13">
    <source>
        <dbReference type="EMBL" id="KAK1615057.1"/>
    </source>
</evidence>
<dbReference type="Proteomes" id="UP001231189">
    <property type="component" value="Unassembled WGS sequence"/>
</dbReference>
<keyword evidence="5 8" id="KW-0371">Homeobox</keyword>
<keyword evidence="4 8" id="KW-0238">DNA-binding</keyword>
<protein>
    <recommendedName>
        <fullName evidence="12">Homeobox domain-containing protein</fullName>
    </recommendedName>
</protein>
<name>A0AAD8R7A3_LOLMU</name>
<dbReference type="PRINTS" id="PR00031">
    <property type="entry name" value="HTHREPRESSR"/>
</dbReference>
<gene>
    <name evidence="13" type="ORF">QYE76_020574</name>
</gene>
<evidence type="ECO:0000256" key="8">
    <source>
        <dbReference type="PROSITE-ProRule" id="PRU00108"/>
    </source>
</evidence>
<evidence type="ECO:0000256" key="7">
    <source>
        <dbReference type="ARBA" id="ARBA00023242"/>
    </source>
</evidence>
<dbReference type="InterPro" id="IPR050762">
    <property type="entry name" value="HD-ZIP_Homeobox_LZ_Class_II"/>
</dbReference>
<dbReference type="SMART" id="SM00389">
    <property type="entry name" value="HOX"/>
    <property type="match status" value="1"/>
</dbReference>
<evidence type="ECO:0000313" key="14">
    <source>
        <dbReference type="Proteomes" id="UP001231189"/>
    </source>
</evidence>
<dbReference type="GO" id="GO:0005634">
    <property type="term" value="C:nucleus"/>
    <property type="evidence" value="ECO:0007669"/>
    <property type="project" value="UniProtKB-SubCell"/>
</dbReference>
<accession>A0AAD8R7A3</accession>
<feature type="domain" description="Homeobox" evidence="12">
    <location>
        <begin position="281"/>
        <end position="341"/>
    </location>
</feature>
<dbReference type="CDD" id="cd00086">
    <property type="entry name" value="homeodomain"/>
    <property type="match status" value="1"/>
</dbReference>
<dbReference type="PANTHER" id="PTHR45714">
    <property type="entry name" value="HOMEOBOX-LEUCINE ZIPPER PROTEIN HAT14"/>
    <property type="match status" value="1"/>
</dbReference>
<feature type="region of interest" description="Disordered" evidence="11">
    <location>
        <begin position="1"/>
        <end position="37"/>
    </location>
</feature>
<evidence type="ECO:0000256" key="5">
    <source>
        <dbReference type="ARBA" id="ARBA00023155"/>
    </source>
</evidence>
<comment type="caution">
    <text evidence="13">The sequence shown here is derived from an EMBL/GenBank/DDBJ whole genome shotgun (WGS) entry which is preliminary data.</text>
</comment>
<feature type="region of interest" description="Disordered" evidence="11">
    <location>
        <begin position="248"/>
        <end position="287"/>
    </location>
</feature>
<dbReference type="GO" id="GO:0043565">
    <property type="term" value="F:sequence-specific DNA binding"/>
    <property type="evidence" value="ECO:0007669"/>
    <property type="project" value="InterPro"/>
</dbReference>
<dbReference type="PROSITE" id="PS50071">
    <property type="entry name" value="HOMEOBOX_2"/>
    <property type="match status" value="1"/>
</dbReference>
<evidence type="ECO:0000256" key="2">
    <source>
        <dbReference type="ARBA" id="ARBA00006074"/>
    </source>
</evidence>
<evidence type="ECO:0000256" key="6">
    <source>
        <dbReference type="ARBA" id="ARBA00023163"/>
    </source>
</evidence>
<evidence type="ECO:0000256" key="10">
    <source>
        <dbReference type="SAM" id="Coils"/>
    </source>
</evidence>
<proteinExistence type="inferred from homology"/>
<dbReference type="InterPro" id="IPR001356">
    <property type="entry name" value="HD"/>
</dbReference>
<dbReference type="Pfam" id="PF00046">
    <property type="entry name" value="Homeodomain"/>
    <property type="match status" value="1"/>
</dbReference>